<sequence length="135" mass="15144">MMNFIITPSQLLLYGIAIAAGLVYLPYIVVAYGRLRIGIDMNAPRAMFDRLPDYAKRATWAHQNSFEVFALFAAAALTAYVTNVASDRTSLYIIAFLVARFLFNLFYILDLPWLRSPMWAIGMVCIGGLFSASLF</sequence>
<comment type="caution">
    <text evidence="6">The sequence shown here is derived from an EMBL/GenBank/DDBJ whole genome shotgun (WGS) entry which is preliminary data.</text>
</comment>
<proteinExistence type="predicted"/>
<evidence type="ECO:0000256" key="4">
    <source>
        <dbReference type="ARBA" id="ARBA00023136"/>
    </source>
</evidence>
<gene>
    <name evidence="6" type="ORF">FEV09_12930</name>
</gene>
<accession>A0A9X4MAF7</accession>
<keyword evidence="4 5" id="KW-0472">Membrane</keyword>
<dbReference type="InterPro" id="IPR023352">
    <property type="entry name" value="MAPEG-like_dom_sf"/>
</dbReference>
<feature type="transmembrane region" description="Helical" evidence="5">
    <location>
        <begin position="12"/>
        <end position="32"/>
    </location>
</feature>
<comment type="subcellular location">
    <subcellularLocation>
        <location evidence="1">Membrane</location>
    </subcellularLocation>
</comment>
<dbReference type="InterPro" id="IPR001129">
    <property type="entry name" value="Membr-assoc_MAPEG"/>
</dbReference>
<feature type="transmembrane region" description="Helical" evidence="5">
    <location>
        <begin position="66"/>
        <end position="85"/>
    </location>
</feature>
<protein>
    <submittedName>
        <fullName evidence="6">MAPEG family protein</fullName>
    </submittedName>
</protein>
<organism evidence="6 7">
    <name type="scientific">Pseudanabaena catenata USMAC16</name>
    <dbReference type="NCBI Taxonomy" id="1855837"/>
    <lineage>
        <taxon>Bacteria</taxon>
        <taxon>Bacillati</taxon>
        <taxon>Cyanobacteriota</taxon>
        <taxon>Cyanophyceae</taxon>
        <taxon>Pseudanabaenales</taxon>
        <taxon>Pseudanabaenaceae</taxon>
        <taxon>Pseudanabaena</taxon>
    </lineage>
</organism>
<evidence type="ECO:0000256" key="5">
    <source>
        <dbReference type="SAM" id="Phobius"/>
    </source>
</evidence>
<feature type="transmembrane region" description="Helical" evidence="5">
    <location>
        <begin position="91"/>
        <end position="109"/>
    </location>
</feature>
<evidence type="ECO:0000313" key="7">
    <source>
        <dbReference type="Proteomes" id="UP001152872"/>
    </source>
</evidence>
<evidence type="ECO:0000256" key="1">
    <source>
        <dbReference type="ARBA" id="ARBA00004370"/>
    </source>
</evidence>
<dbReference type="Pfam" id="PF01124">
    <property type="entry name" value="MAPEG"/>
    <property type="match status" value="1"/>
</dbReference>
<dbReference type="PANTHER" id="PTHR35371">
    <property type="entry name" value="INNER MEMBRANE PROTEIN"/>
    <property type="match status" value="1"/>
</dbReference>
<dbReference type="Gene3D" id="1.20.120.550">
    <property type="entry name" value="Membrane associated eicosanoid/glutathione metabolism-like domain"/>
    <property type="match status" value="1"/>
</dbReference>
<dbReference type="EMBL" id="VBTY01000103">
    <property type="protein sequence ID" value="MDG3495457.1"/>
    <property type="molecule type" value="Genomic_DNA"/>
</dbReference>
<dbReference type="SUPFAM" id="SSF161084">
    <property type="entry name" value="MAPEG domain-like"/>
    <property type="match status" value="1"/>
</dbReference>
<reference evidence="6" key="1">
    <citation type="submission" date="2019-05" db="EMBL/GenBank/DDBJ databases">
        <title>Whole genome sequencing of Pseudanabaena catenata USMAC16.</title>
        <authorList>
            <person name="Khan Z."/>
            <person name="Omar W.M."/>
            <person name="Convey P."/>
            <person name="Merican F."/>
            <person name="Najimudin N."/>
        </authorList>
    </citation>
    <scope>NUCLEOTIDE SEQUENCE</scope>
    <source>
        <strain evidence="6">USMAC16</strain>
    </source>
</reference>
<name>A0A9X4MAF7_9CYAN</name>
<feature type="transmembrane region" description="Helical" evidence="5">
    <location>
        <begin position="116"/>
        <end position="134"/>
    </location>
</feature>
<evidence type="ECO:0000313" key="6">
    <source>
        <dbReference type="EMBL" id="MDG3495457.1"/>
    </source>
</evidence>
<keyword evidence="7" id="KW-1185">Reference proteome</keyword>
<keyword evidence="3 5" id="KW-1133">Transmembrane helix</keyword>
<dbReference type="AlphaFoldDB" id="A0A9X4MAF7"/>
<dbReference type="PANTHER" id="PTHR35371:SF1">
    <property type="entry name" value="BLR7753 PROTEIN"/>
    <property type="match status" value="1"/>
</dbReference>
<dbReference type="GO" id="GO:0016020">
    <property type="term" value="C:membrane"/>
    <property type="evidence" value="ECO:0007669"/>
    <property type="project" value="UniProtKB-SubCell"/>
</dbReference>
<dbReference type="RefSeq" id="WP_009627584.1">
    <property type="nucleotide sequence ID" value="NZ_VBTY01000103.1"/>
</dbReference>
<evidence type="ECO:0000256" key="2">
    <source>
        <dbReference type="ARBA" id="ARBA00022692"/>
    </source>
</evidence>
<evidence type="ECO:0000256" key="3">
    <source>
        <dbReference type="ARBA" id="ARBA00022989"/>
    </source>
</evidence>
<dbReference type="Proteomes" id="UP001152872">
    <property type="component" value="Unassembled WGS sequence"/>
</dbReference>
<keyword evidence="2 5" id="KW-0812">Transmembrane</keyword>